<gene>
    <name evidence="1" type="ORF">CPELLU_LOCUS16984</name>
</gene>
<proteinExistence type="predicted"/>
<comment type="caution">
    <text evidence="1">The sequence shown here is derived from an EMBL/GenBank/DDBJ whole genome shotgun (WGS) entry which is preliminary data.</text>
</comment>
<name>A0A9N9JNZ4_9GLOM</name>
<dbReference type="OrthoDB" id="2421662at2759"/>
<reference evidence="1" key="1">
    <citation type="submission" date="2021-06" db="EMBL/GenBank/DDBJ databases">
        <authorList>
            <person name="Kallberg Y."/>
            <person name="Tangrot J."/>
            <person name="Rosling A."/>
        </authorList>
    </citation>
    <scope>NUCLEOTIDE SEQUENCE</scope>
    <source>
        <strain evidence="1">FL966</strain>
    </source>
</reference>
<evidence type="ECO:0000313" key="1">
    <source>
        <dbReference type="EMBL" id="CAG8790712.1"/>
    </source>
</evidence>
<dbReference type="EMBL" id="CAJVQA010027027">
    <property type="protein sequence ID" value="CAG8790712.1"/>
    <property type="molecule type" value="Genomic_DNA"/>
</dbReference>
<sequence length="61" mass="7109">MDGNNLQEIDEKLDLFMTTWMNGIRTIKYVSGRYTRSRSESRIDLIKLLNSKANTSDVIKK</sequence>
<feature type="non-terminal residue" evidence="1">
    <location>
        <position position="61"/>
    </location>
</feature>
<accession>A0A9N9JNZ4</accession>
<evidence type="ECO:0000313" key="2">
    <source>
        <dbReference type="Proteomes" id="UP000789759"/>
    </source>
</evidence>
<keyword evidence="2" id="KW-1185">Reference proteome</keyword>
<dbReference type="AlphaFoldDB" id="A0A9N9JNZ4"/>
<organism evidence="1 2">
    <name type="scientific">Cetraspora pellucida</name>
    <dbReference type="NCBI Taxonomy" id="1433469"/>
    <lineage>
        <taxon>Eukaryota</taxon>
        <taxon>Fungi</taxon>
        <taxon>Fungi incertae sedis</taxon>
        <taxon>Mucoromycota</taxon>
        <taxon>Glomeromycotina</taxon>
        <taxon>Glomeromycetes</taxon>
        <taxon>Diversisporales</taxon>
        <taxon>Gigasporaceae</taxon>
        <taxon>Cetraspora</taxon>
    </lineage>
</organism>
<protein>
    <submittedName>
        <fullName evidence="1">608_t:CDS:1</fullName>
    </submittedName>
</protein>
<dbReference type="Proteomes" id="UP000789759">
    <property type="component" value="Unassembled WGS sequence"/>
</dbReference>